<accession>A0ABV6APP6</accession>
<sequence>MSTITDFVAELVRAANEIDKLGDFEKRRLLERSVTTIRDMRDEVGIRQSRTTADAVIDLQTTAAALYQGKRSSEEVKAALLHAAEMIRALKIILDAKDEVTGGGTTH</sequence>
<dbReference type="RefSeq" id="WP_377264891.1">
    <property type="nucleotide sequence ID" value="NZ_JBHMAA010000032.1"/>
</dbReference>
<name>A0ABV6APP6_9HYPH</name>
<reference evidence="1 2" key="1">
    <citation type="submission" date="2024-09" db="EMBL/GenBank/DDBJ databases">
        <authorList>
            <person name="Sun Q."/>
            <person name="Mori K."/>
        </authorList>
    </citation>
    <scope>NUCLEOTIDE SEQUENCE [LARGE SCALE GENOMIC DNA]</scope>
    <source>
        <strain evidence="1 2">TBRC 4938</strain>
    </source>
</reference>
<protein>
    <submittedName>
        <fullName evidence="1">Uncharacterized protein</fullName>
    </submittedName>
</protein>
<dbReference type="EMBL" id="JBHMAA010000032">
    <property type="protein sequence ID" value="MFB9952074.1"/>
    <property type="molecule type" value="Genomic_DNA"/>
</dbReference>
<dbReference type="Proteomes" id="UP001589692">
    <property type="component" value="Unassembled WGS sequence"/>
</dbReference>
<proteinExistence type="predicted"/>
<organism evidence="1 2">
    <name type="scientific">Rhizobium puerariae</name>
    <dbReference type="NCBI Taxonomy" id="1585791"/>
    <lineage>
        <taxon>Bacteria</taxon>
        <taxon>Pseudomonadati</taxon>
        <taxon>Pseudomonadota</taxon>
        <taxon>Alphaproteobacteria</taxon>
        <taxon>Hyphomicrobiales</taxon>
        <taxon>Rhizobiaceae</taxon>
        <taxon>Rhizobium/Agrobacterium group</taxon>
        <taxon>Rhizobium</taxon>
    </lineage>
</organism>
<comment type="caution">
    <text evidence="1">The sequence shown here is derived from an EMBL/GenBank/DDBJ whole genome shotgun (WGS) entry which is preliminary data.</text>
</comment>
<keyword evidence="2" id="KW-1185">Reference proteome</keyword>
<evidence type="ECO:0000313" key="1">
    <source>
        <dbReference type="EMBL" id="MFB9952074.1"/>
    </source>
</evidence>
<gene>
    <name evidence="1" type="ORF">ACFFP0_24765</name>
</gene>
<evidence type="ECO:0000313" key="2">
    <source>
        <dbReference type="Proteomes" id="UP001589692"/>
    </source>
</evidence>